<dbReference type="Pfam" id="PF00083">
    <property type="entry name" value="Sugar_tr"/>
    <property type="match status" value="1"/>
</dbReference>
<protein>
    <submittedName>
        <fullName evidence="9">MFS transporter</fullName>
    </submittedName>
</protein>
<dbReference type="InterPro" id="IPR005829">
    <property type="entry name" value="Sugar_transporter_CS"/>
</dbReference>
<feature type="transmembrane region" description="Helical" evidence="7">
    <location>
        <begin position="410"/>
        <end position="433"/>
    </location>
</feature>
<feature type="transmembrane region" description="Helical" evidence="7">
    <location>
        <begin position="86"/>
        <end position="105"/>
    </location>
</feature>
<gene>
    <name evidence="9" type="ORF">AAC691_18520</name>
</gene>
<keyword evidence="5 7" id="KW-1133">Transmembrane helix</keyword>
<keyword evidence="10" id="KW-1185">Reference proteome</keyword>
<dbReference type="PROSITE" id="PS00216">
    <property type="entry name" value="SUGAR_TRANSPORT_1"/>
    <property type="match status" value="1"/>
</dbReference>
<dbReference type="InterPro" id="IPR020846">
    <property type="entry name" value="MFS_dom"/>
</dbReference>
<feature type="transmembrane region" description="Helical" evidence="7">
    <location>
        <begin position="383"/>
        <end position="404"/>
    </location>
</feature>
<evidence type="ECO:0000256" key="4">
    <source>
        <dbReference type="ARBA" id="ARBA00022692"/>
    </source>
</evidence>
<dbReference type="PANTHER" id="PTHR23511">
    <property type="entry name" value="SYNAPTIC VESICLE GLYCOPROTEIN 2"/>
    <property type="match status" value="1"/>
</dbReference>
<dbReference type="PROSITE" id="PS50850">
    <property type="entry name" value="MFS"/>
    <property type="match status" value="1"/>
</dbReference>
<sequence length="445" mass="46092">MSTIGQRIERLPFSRFHLVLLLIGGAGYTFDGLDSAIIAFVLPVLKTQWALSGARLGLVGSATYIGFFFGALGAGAVGDRFGRRGVMMGALAVFCVASGISALVSSYPAFLASRILAGLGTGAESAIVAPYLSEFVAARYRGAFVSALAAFFSCGFVAAAVIGWIVVPSGPAGWREAIGLTALPVLALLWWRRRLPESPRWLESIGRPDEAARVMSGIEAQIAARGTVLGPVSGLSEPAILPVPVLPYGGGLLSARHRRGLFVAWTVWLCLTASYYAVFTWMPSLLIARGMTMVHSFGFSILIYAAQLPGYLLASALIEVIGRRQTITSFLLGCVASGGAISIAGSDAGVIAAASALSACLSGAYGSLYAYTPELFPTHLRAIGCGSASAIGRLGAIVSPVLVAEAMPHIGVPGVFAAIAATLLLGGGVVLLFGPRTERLVLEAL</sequence>
<organism evidence="9 10">
    <name type="scientific">Nguyenibacter vanlangensis</name>
    <dbReference type="NCBI Taxonomy" id="1216886"/>
    <lineage>
        <taxon>Bacteria</taxon>
        <taxon>Pseudomonadati</taxon>
        <taxon>Pseudomonadota</taxon>
        <taxon>Alphaproteobacteria</taxon>
        <taxon>Acetobacterales</taxon>
        <taxon>Acetobacteraceae</taxon>
        <taxon>Nguyenibacter</taxon>
    </lineage>
</organism>
<evidence type="ECO:0000256" key="7">
    <source>
        <dbReference type="SAM" id="Phobius"/>
    </source>
</evidence>
<dbReference type="InterPro" id="IPR005828">
    <property type="entry name" value="MFS_sugar_transport-like"/>
</dbReference>
<feature type="transmembrane region" description="Helical" evidence="7">
    <location>
        <begin position="54"/>
        <end position="74"/>
    </location>
</feature>
<keyword evidence="6 7" id="KW-0472">Membrane</keyword>
<dbReference type="EMBL" id="CP152276">
    <property type="protein sequence ID" value="XAE42233.1"/>
    <property type="molecule type" value="Genomic_DNA"/>
</dbReference>
<feature type="transmembrane region" description="Helical" evidence="7">
    <location>
        <begin position="350"/>
        <end position="371"/>
    </location>
</feature>
<name>A0ABZ3D392_9PROT</name>
<evidence type="ECO:0000256" key="2">
    <source>
        <dbReference type="ARBA" id="ARBA00010992"/>
    </source>
</evidence>
<keyword evidence="3" id="KW-0813">Transport</keyword>
<accession>A0ABZ3D392</accession>
<dbReference type="PANTHER" id="PTHR23511:SF34">
    <property type="entry name" value="SYNAPTIC VESICLE GLYCOPROTEIN 2"/>
    <property type="match status" value="1"/>
</dbReference>
<proteinExistence type="inferred from homology"/>
<dbReference type="Proteomes" id="UP001449795">
    <property type="component" value="Chromosome"/>
</dbReference>
<feature type="transmembrane region" description="Helical" evidence="7">
    <location>
        <begin position="144"/>
        <end position="166"/>
    </location>
</feature>
<feature type="transmembrane region" description="Helical" evidence="7">
    <location>
        <begin position="111"/>
        <end position="132"/>
    </location>
</feature>
<feature type="transmembrane region" description="Helical" evidence="7">
    <location>
        <begin position="262"/>
        <end position="282"/>
    </location>
</feature>
<evidence type="ECO:0000256" key="3">
    <source>
        <dbReference type="ARBA" id="ARBA00022448"/>
    </source>
</evidence>
<evidence type="ECO:0000259" key="8">
    <source>
        <dbReference type="PROSITE" id="PS50850"/>
    </source>
</evidence>
<dbReference type="InterPro" id="IPR036259">
    <property type="entry name" value="MFS_trans_sf"/>
</dbReference>
<keyword evidence="4 7" id="KW-0812">Transmembrane</keyword>
<feature type="domain" description="Major facilitator superfamily (MFS) profile" evidence="8">
    <location>
        <begin position="20"/>
        <end position="438"/>
    </location>
</feature>
<evidence type="ECO:0000256" key="1">
    <source>
        <dbReference type="ARBA" id="ARBA00004141"/>
    </source>
</evidence>
<evidence type="ECO:0000256" key="5">
    <source>
        <dbReference type="ARBA" id="ARBA00022989"/>
    </source>
</evidence>
<feature type="transmembrane region" description="Helical" evidence="7">
    <location>
        <begin position="326"/>
        <end position="344"/>
    </location>
</feature>
<feature type="transmembrane region" description="Helical" evidence="7">
    <location>
        <begin position="172"/>
        <end position="191"/>
    </location>
</feature>
<dbReference type="Gene3D" id="1.20.1250.20">
    <property type="entry name" value="MFS general substrate transporter like domains"/>
    <property type="match status" value="1"/>
</dbReference>
<reference evidence="9 10" key="1">
    <citation type="submission" date="2024-04" db="EMBL/GenBank/DDBJ databases">
        <title>Complete genome sequence of Nguyenibacter vanlangesis HBCM-1154, a strain capable of nitrogen fixation, IAA production, and phosphorus solubilization isolated from sugarcane soil.</title>
        <authorList>
            <person name="MY HANH P."/>
        </authorList>
    </citation>
    <scope>NUCLEOTIDE SEQUENCE [LARGE SCALE GENOMIC DNA]</scope>
    <source>
        <strain evidence="9 10">HBCM 1154</strain>
    </source>
</reference>
<dbReference type="RefSeq" id="WP_342628023.1">
    <property type="nucleotide sequence ID" value="NZ_CP152276.1"/>
</dbReference>
<dbReference type="CDD" id="cd17316">
    <property type="entry name" value="MFS_SV2_like"/>
    <property type="match status" value="1"/>
</dbReference>
<dbReference type="SUPFAM" id="SSF103473">
    <property type="entry name" value="MFS general substrate transporter"/>
    <property type="match status" value="1"/>
</dbReference>
<evidence type="ECO:0000256" key="6">
    <source>
        <dbReference type="ARBA" id="ARBA00023136"/>
    </source>
</evidence>
<dbReference type="PROSITE" id="PS00217">
    <property type="entry name" value="SUGAR_TRANSPORT_2"/>
    <property type="match status" value="1"/>
</dbReference>
<feature type="transmembrane region" description="Helical" evidence="7">
    <location>
        <begin position="294"/>
        <end position="314"/>
    </location>
</feature>
<comment type="similarity">
    <text evidence="2">Belongs to the major facilitator superfamily. Sugar transporter (TC 2.A.1.1) family.</text>
</comment>
<feature type="transmembrane region" description="Helical" evidence="7">
    <location>
        <begin position="20"/>
        <end position="42"/>
    </location>
</feature>
<evidence type="ECO:0000313" key="10">
    <source>
        <dbReference type="Proteomes" id="UP001449795"/>
    </source>
</evidence>
<comment type="subcellular location">
    <subcellularLocation>
        <location evidence="1">Membrane</location>
        <topology evidence="1">Multi-pass membrane protein</topology>
    </subcellularLocation>
</comment>
<evidence type="ECO:0000313" key="9">
    <source>
        <dbReference type="EMBL" id="XAE42233.1"/>
    </source>
</evidence>